<proteinExistence type="predicted"/>
<dbReference type="OMA" id="SGKEHYL"/>
<gene>
    <name evidence="2" type="ORF">TA08360</name>
</gene>
<evidence type="ECO:0000256" key="1">
    <source>
        <dbReference type="SAM" id="SignalP"/>
    </source>
</evidence>
<dbReference type="InParanoid" id="Q4U9P1"/>
<organism evidence="2 3">
    <name type="scientific">Theileria annulata</name>
    <dbReference type="NCBI Taxonomy" id="5874"/>
    <lineage>
        <taxon>Eukaryota</taxon>
        <taxon>Sar</taxon>
        <taxon>Alveolata</taxon>
        <taxon>Apicomplexa</taxon>
        <taxon>Aconoidasida</taxon>
        <taxon>Piroplasmida</taxon>
        <taxon>Theileriidae</taxon>
        <taxon>Theileria</taxon>
    </lineage>
</organism>
<dbReference type="AlphaFoldDB" id="Q4U9P1"/>
<dbReference type="OrthoDB" id="360775at2759"/>
<evidence type="ECO:0008006" key="4">
    <source>
        <dbReference type="Google" id="ProtNLM"/>
    </source>
</evidence>
<evidence type="ECO:0000313" key="2">
    <source>
        <dbReference type="EMBL" id="CAI76462.1"/>
    </source>
</evidence>
<keyword evidence="1" id="KW-0732">Signal</keyword>
<dbReference type="RefSeq" id="XP_953087.1">
    <property type="nucleotide sequence ID" value="XM_947994.1"/>
</dbReference>
<protein>
    <recommendedName>
        <fullName evidence="4">Signal peptide-containing protein</fullName>
    </recommendedName>
</protein>
<feature type="chain" id="PRO_5004244924" description="Signal peptide-containing protein" evidence="1">
    <location>
        <begin position="19"/>
        <end position="430"/>
    </location>
</feature>
<accession>Q4U9P1</accession>
<sequence>MWLKYMSFLVLFVGLVLGQPERFALDLFDINDSRYVAEKTRFDNVSYVVFKPQKEKLVTEVLFGQERVWRSSCDQETAQLVLLATKVEVPFLLYVKSELAGPKHYYYYFEDYTWVKTNFEHYLDLLNKHKSDVETKEFTLNLSLTHSSEKVNFSGTTNFKKFDSFFVDNSLVDEWKTEFAATKVVHDVTPLWFAKKEGERAVAGWAYKSGKEHYLVRVLVRNSDFKFRFFNFLKVGNSWTNLELGPFKFLKSDDKVFPEDFYYPEYLNNEPSPTHFMTDSSVSLTNLDDFVDESFEYKPESRPEDYDFKHFNAPIPFTKLHRLDFSKRVPGSVATNVTGLFDNKVTVQSYYPTFGNFFGVVRDGKHVIFERNLDVEACVGVHFYNKDKQRFLADVLVYSPHNPRSEYHVKRNGRWSPVSKGVFTNLMNQL</sequence>
<evidence type="ECO:0000313" key="3">
    <source>
        <dbReference type="Proteomes" id="UP000001950"/>
    </source>
</evidence>
<dbReference type="GeneID" id="3863047"/>
<dbReference type="eggNOG" id="ENOG502TN4H">
    <property type="taxonomic scope" value="Eukaryota"/>
</dbReference>
<name>Q4U9P1_THEAN</name>
<dbReference type="Proteomes" id="UP000001950">
    <property type="component" value="Chromosome 4"/>
</dbReference>
<dbReference type="VEuPathDB" id="PiroplasmaDB:TA08360"/>
<dbReference type="Pfam" id="PF04385">
    <property type="entry name" value="FAINT"/>
    <property type="match status" value="1"/>
</dbReference>
<feature type="signal peptide" evidence="1">
    <location>
        <begin position="1"/>
        <end position="18"/>
    </location>
</feature>
<keyword evidence="3" id="KW-1185">Reference proteome</keyword>
<dbReference type="KEGG" id="tan:TA08360"/>
<dbReference type="InterPro" id="IPR007480">
    <property type="entry name" value="DUF529"/>
</dbReference>
<reference evidence="2 3" key="1">
    <citation type="journal article" date="2005" name="Science">
        <title>Genome of the host-cell transforming parasite Theileria annulata compared with T. parva.</title>
        <authorList>
            <person name="Pain A."/>
            <person name="Renauld H."/>
            <person name="Berriman M."/>
            <person name="Murphy L."/>
            <person name="Yeats C.A."/>
            <person name="Weir W."/>
            <person name="Kerhornou A."/>
            <person name="Aslett M."/>
            <person name="Bishop R."/>
            <person name="Bouchier C."/>
            <person name="Cochet M."/>
            <person name="Coulson R.M.R."/>
            <person name="Cronin A."/>
            <person name="de Villiers E.P."/>
            <person name="Fraser A."/>
            <person name="Fosker N."/>
            <person name="Gardner M."/>
            <person name="Goble A."/>
            <person name="Griffiths-Jones S."/>
            <person name="Harris D.E."/>
            <person name="Katzer F."/>
            <person name="Larke N."/>
            <person name="Lord A."/>
            <person name="Maser P."/>
            <person name="McKellar S."/>
            <person name="Mooney P."/>
            <person name="Morton F."/>
            <person name="Nene V."/>
            <person name="O'Neil S."/>
            <person name="Price C."/>
            <person name="Quail M.A."/>
            <person name="Rabbinowitsch E."/>
            <person name="Rawlings N.D."/>
            <person name="Rutter S."/>
            <person name="Saunders D."/>
            <person name="Seeger K."/>
            <person name="Shah T."/>
            <person name="Squares R."/>
            <person name="Squares S."/>
            <person name="Tivey A."/>
            <person name="Walker A.R."/>
            <person name="Woodward J."/>
            <person name="Dobbelaere D.A.E."/>
            <person name="Langsley G."/>
            <person name="Rajandream M.A."/>
            <person name="McKeever D."/>
            <person name="Shiels B."/>
            <person name="Tait A."/>
            <person name="Barrell B.G."/>
            <person name="Hall N."/>
        </authorList>
    </citation>
    <scope>NUCLEOTIDE SEQUENCE [LARGE SCALE GENOMIC DNA]</scope>
    <source>
        <strain evidence="3">Ankara</strain>
    </source>
</reference>
<dbReference type="EMBL" id="CR940353">
    <property type="protein sequence ID" value="CAI76462.1"/>
    <property type="molecule type" value="Genomic_DNA"/>
</dbReference>